<keyword evidence="1" id="KW-0472">Membrane</keyword>
<accession>E9S8G1</accession>
<keyword evidence="1" id="KW-1133">Transmembrane helix</keyword>
<gene>
    <name evidence="2" type="ORF">CUS_4865</name>
</gene>
<dbReference type="Proteomes" id="UP000004259">
    <property type="component" value="Unassembled WGS sequence"/>
</dbReference>
<proteinExistence type="predicted"/>
<dbReference type="AlphaFoldDB" id="E9S8G1"/>
<organism evidence="2 3">
    <name type="scientific">Ruminococcus albus 8</name>
    <dbReference type="NCBI Taxonomy" id="246199"/>
    <lineage>
        <taxon>Bacteria</taxon>
        <taxon>Bacillati</taxon>
        <taxon>Bacillota</taxon>
        <taxon>Clostridia</taxon>
        <taxon>Eubacteriales</taxon>
        <taxon>Oscillospiraceae</taxon>
        <taxon>Ruminococcus</taxon>
    </lineage>
</organism>
<protein>
    <submittedName>
        <fullName evidence="2">Conserved domain protein</fullName>
    </submittedName>
</protein>
<dbReference type="EMBL" id="ADKM02000023">
    <property type="protein sequence ID" value="EGC04438.1"/>
    <property type="molecule type" value="Genomic_DNA"/>
</dbReference>
<keyword evidence="1" id="KW-0812">Transmembrane</keyword>
<reference evidence="2 3" key="1">
    <citation type="submission" date="2011-02" db="EMBL/GenBank/DDBJ databases">
        <authorList>
            <person name="Nelson K.E."/>
            <person name="Sutton G."/>
            <person name="Torralba M."/>
            <person name="Durkin S."/>
            <person name="Harkins D."/>
            <person name="Montgomery R."/>
            <person name="Ziemer C."/>
            <person name="Klaassens E."/>
            <person name="Ocuiv P."/>
            <person name="Morrison M."/>
        </authorList>
    </citation>
    <scope>NUCLEOTIDE SEQUENCE [LARGE SCALE GENOMIC DNA]</scope>
    <source>
        <strain evidence="2 3">8</strain>
    </source>
</reference>
<comment type="caution">
    <text evidence="2">The sequence shown here is derived from an EMBL/GenBank/DDBJ whole genome shotgun (WGS) entry which is preliminary data.</text>
</comment>
<sequence length="82" mass="9050">MLFLLRYGAYFFRLSLSLCSGFRCSVSEFGAMRLNLSAALVGGHTRSRSCVMPSFIITLGIVIWYGAVIVLGVRQSGENRPQ</sequence>
<keyword evidence="3" id="KW-1185">Reference proteome</keyword>
<evidence type="ECO:0000313" key="3">
    <source>
        <dbReference type="Proteomes" id="UP000004259"/>
    </source>
</evidence>
<evidence type="ECO:0000313" key="2">
    <source>
        <dbReference type="EMBL" id="EGC04438.1"/>
    </source>
</evidence>
<dbReference type="STRING" id="246199.CUS_4865"/>
<name>E9S8G1_RUMAL</name>
<feature type="transmembrane region" description="Helical" evidence="1">
    <location>
        <begin position="51"/>
        <end position="73"/>
    </location>
</feature>
<evidence type="ECO:0000256" key="1">
    <source>
        <dbReference type="SAM" id="Phobius"/>
    </source>
</evidence>